<keyword evidence="13" id="KW-1185">Reference proteome</keyword>
<feature type="binding site" evidence="11">
    <location>
        <position position="300"/>
    </location>
    <ligand>
        <name>Mg(2+)</name>
        <dbReference type="ChEBI" id="CHEBI:18420"/>
    </ligand>
</feature>
<evidence type="ECO:0000256" key="6">
    <source>
        <dbReference type="ARBA" id="ARBA00022827"/>
    </source>
</evidence>
<dbReference type="PANTHER" id="PTHR30040:SF2">
    <property type="entry name" value="FAD:PROTEIN FMN TRANSFERASE"/>
    <property type="match status" value="1"/>
</dbReference>
<protein>
    <recommendedName>
        <fullName evidence="2 10">FAD:protein FMN transferase</fullName>
        <ecNumber evidence="1 10">2.7.1.180</ecNumber>
    </recommendedName>
    <alternativeName>
        <fullName evidence="8 10">Flavin transferase</fullName>
    </alternativeName>
</protein>
<comment type="catalytic activity">
    <reaction evidence="9 10">
        <text>L-threonyl-[protein] + FAD = FMN-L-threonyl-[protein] + AMP + H(+)</text>
        <dbReference type="Rhea" id="RHEA:36847"/>
        <dbReference type="Rhea" id="RHEA-COMP:11060"/>
        <dbReference type="Rhea" id="RHEA-COMP:11061"/>
        <dbReference type="ChEBI" id="CHEBI:15378"/>
        <dbReference type="ChEBI" id="CHEBI:30013"/>
        <dbReference type="ChEBI" id="CHEBI:57692"/>
        <dbReference type="ChEBI" id="CHEBI:74257"/>
        <dbReference type="ChEBI" id="CHEBI:456215"/>
        <dbReference type="EC" id="2.7.1.180"/>
    </reaction>
</comment>
<dbReference type="EMBL" id="JAABOQ010000006">
    <property type="protein sequence ID" value="NER18626.1"/>
    <property type="molecule type" value="Genomic_DNA"/>
</dbReference>
<dbReference type="PANTHER" id="PTHR30040">
    <property type="entry name" value="THIAMINE BIOSYNTHESIS LIPOPROTEIN APBE"/>
    <property type="match status" value="1"/>
</dbReference>
<dbReference type="AlphaFoldDB" id="A0A6M0CL06"/>
<dbReference type="Pfam" id="PF02424">
    <property type="entry name" value="ApbE"/>
    <property type="match status" value="1"/>
</dbReference>
<comment type="caution">
    <text evidence="12">The sequence shown here is derived from an EMBL/GenBank/DDBJ whole genome shotgun (WGS) entry which is preliminary data.</text>
</comment>
<comment type="cofactor">
    <cofactor evidence="11">
        <name>Mg(2+)</name>
        <dbReference type="ChEBI" id="CHEBI:18420"/>
    </cofactor>
    <cofactor evidence="11">
        <name>Mn(2+)</name>
        <dbReference type="ChEBI" id="CHEBI:29035"/>
    </cofactor>
    <text evidence="11">Magnesium. Can also use manganese.</text>
</comment>
<evidence type="ECO:0000256" key="3">
    <source>
        <dbReference type="ARBA" id="ARBA00022630"/>
    </source>
</evidence>
<evidence type="ECO:0000256" key="5">
    <source>
        <dbReference type="ARBA" id="ARBA00022723"/>
    </source>
</evidence>
<organism evidence="12 13">
    <name type="scientific">Spongiivirga citrea</name>
    <dbReference type="NCBI Taxonomy" id="1481457"/>
    <lineage>
        <taxon>Bacteria</taxon>
        <taxon>Pseudomonadati</taxon>
        <taxon>Bacteroidota</taxon>
        <taxon>Flavobacteriia</taxon>
        <taxon>Flavobacteriales</taxon>
        <taxon>Flavobacteriaceae</taxon>
        <taxon>Spongiivirga</taxon>
    </lineage>
</organism>
<dbReference type="RefSeq" id="WP_164033305.1">
    <property type="nucleotide sequence ID" value="NZ_JAABOQ010000006.1"/>
</dbReference>
<evidence type="ECO:0000256" key="8">
    <source>
        <dbReference type="ARBA" id="ARBA00031306"/>
    </source>
</evidence>
<dbReference type="PIRSF" id="PIRSF006268">
    <property type="entry name" value="ApbE"/>
    <property type="match status" value="1"/>
</dbReference>
<proteinExistence type="inferred from homology"/>
<dbReference type="InterPro" id="IPR003374">
    <property type="entry name" value="ApbE-like_sf"/>
</dbReference>
<accession>A0A6M0CL06</accession>
<keyword evidence="6 10" id="KW-0274">FAD</keyword>
<dbReference type="InterPro" id="IPR024932">
    <property type="entry name" value="ApbE"/>
</dbReference>
<evidence type="ECO:0000313" key="13">
    <source>
        <dbReference type="Proteomes" id="UP000474296"/>
    </source>
</evidence>
<keyword evidence="3 10" id="KW-0285">Flavoprotein</keyword>
<feature type="binding site" evidence="11">
    <location>
        <position position="182"/>
    </location>
    <ligand>
        <name>Mg(2+)</name>
        <dbReference type="ChEBI" id="CHEBI:18420"/>
    </ligand>
</feature>
<dbReference type="Proteomes" id="UP000474296">
    <property type="component" value="Unassembled WGS sequence"/>
</dbReference>
<dbReference type="GO" id="GO:0016740">
    <property type="term" value="F:transferase activity"/>
    <property type="evidence" value="ECO:0007669"/>
    <property type="project" value="UniProtKB-UniRule"/>
</dbReference>
<gene>
    <name evidence="12" type="ORF">GWK10_15505</name>
</gene>
<evidence type="ECO:0000256" key="7">
    <source>
        <dbReference type="ARBA" id="ARBA00022842"/>
    </source>
</evidence>
<evidence type="ECO:0000256" key="9">
    <source>
        <dbReference type="ARBA" id="ARBA00048540"/>
    </source>
</evidence>
<name>A0A6M0CL06_9FLAO</name>
<evidence type="ECO:0000256" key="2">
    <source>
        <dbReference type="ARBA" id="ARBA00016337"/>
    </source>
</evidence>
<dbReference type="EC" id="2.7.1.180" evidence="1 10"/>
<keyword evidence="7 10" id="KW-0460">Magnesium</keyword>
<dbReference type="Gene3D" id="3.10.520.10">
    <property type="entry name" value="ApbE-like domains"/>
    <property type="match status" value="1"/>
</dbReference>
<comment type="similarity">
    <text evidence="10">Belongs to the ApbE family.</text>
</comment>
<keyword evidence="4 10" id="KW-0808">Transferase</keyword>
<evidence type="ECO:0000256" key="4">
    <source>
        <dbReference type="ARBA" id="ARBA00022679"/>
    </source>
</evidence>
<evidence type="ECO:0000256" key="10">
    <source>
        <dbReference type="PIRNR" id="PIRNR006268"/>
    </source>
</evidence>
<evidence type="ECO:0000256" key="1">
    <source>
        <dbReference type="ARBA" id="ARBA00011955"/>
    </source>
</evidence>
<evidence type="ECO:0000313" key="12">
    <source>
        <dbReference type="EMBL" id="NER18626.1"/>
    </source>
</evidence>
<keyword evidence="5 10" id="KW-0479">Metal-binding</keyword>
<sequence>MITLSITMDLLKLFKRHKLMLGLLALAVILGGCSKSGTMKVYKGSVFGTTYTVKFFSDAEFDARKRIDSVFDLVNSSMSTYIPDSKISRINKGDTTVVLDAPFKEVLNRSYRLAGKTYGYFDPTVGALADAWGFGPSGSFIAMDSAKVDSIMEFTGFSKLRLTPRGDRIIKSDPRVTLDFNAVAKGYAVDLIARVLIFEKVDNFLVEIGGEVVGLGENIDKQKPWIVGVENPNREEGPTYITTLKLDKKALASSGNYRKYRVDEQTGEKYVHTIDPKTGFTKKGNILGVSVLSNSCLKSDAIATGLMAMNQILVKDFALKNADVEILMVYLDENKEEKVWMTAGFSELVVE</sequence>
<evidence type="ECO:0000256" key="11">
    <source>
        <dbReference type="PIRSR" id="PIRSR006268-2"/>
    </source>
</evidence>
<dbReference type="GO" id="GO:0046872">
    <property type="term" value="F:metal ion binding"/>
    <property type="evidence" value="ECO:0007669"/>
    <property type="project" value="UniProtKB-UniRule"/>
</dbReference>
<feature type="binding site" evidence="11">
    <location>
        <position position="304"/>
    </location>
    <ligand>
        <name>Mg(2+)</name>
        <dbReference type="ChEBI" id="CHEBI:18420"/>
    </ligand>
</feature>
<dbReference type="SUPFAM" id="SSF143631">
    <property type="entry name" value="ApbE-like"/>
    <property type="match status" value="1"/>
</dbReference>
<reference evidence="12 13" key="1">
    <citation type="submission" date="2020-01" db="EMBL/GenBank/DDBJ databases">
        <title>Spongiivirga citrea KCTC 32990T.</title>
        <authorList>
            <person name="Wang G."/>
        </authorList>
    </citation>
    <scope>NUCLEOTIDE SEQUENCE [LARGE SCALE GENOMIC DNA]</scope>
    <source>
        <strain evidence="12 13">KCTC 32990</strain>
    </source>
</reference>